<protein>
    <submittedName>
        <fullName evidence="2">Uncharacterized protein</fullName>
    </submittedName>
</protein>
<feature type="region of interest" description="Disordered" evidence="1">
    <location>
        <begin position="53"/>
        <end position="84"/>
    </location>
</feature>
<evidence type="ECO:0000256" key="1">
    <source>
        <dbReference type="SAM" id="MobiDB-lite"/>
    </source>
</evidence>
<proteinExistence type="predicted"/>
<comment type="caution">
    <text evidence="2">The sequence shown here is derived from an EMBL/GenBank/DDBJ whole genome shotgun (WGS) entry which is preliminary data.</text>
</comment>
<name>A0A4Q8L9P7_9GAMM</name>
<sequence>MRFALWAQHVPVQLLTVKQICGLLDLNKSAAAKWRRDLLQALSPVEIDGVPTFITPDPRIRPEPRELPPANTGGNRPGLNQGKD</sequence>
<evidence type="ECO:0000313" key="2">
    <source>
        <dbReference type="EMBL" id="TAA25286.1"/>
    </source>
</evidence>
<reference evidence="2 3" key="1">
    <citation type="submission" date="2019-02" db="EMBL/GenBank/DDBJ databases">
        <title>WGS of Pseudoxanthomonas species novum from clinical isolates.</title>
        <authorList>
            <person name="Bernier A.-M."/>
            <person name="Bernard K."/>
            <person name="Vachon A."/>
        </authorList>
    </citation>
    <scope>NUCLEOTIDE SEQUENCE [LARGE SCALE GENOMIC DNA]</scope>
    <source>
        <strain evidence="2 3">NML171202</strain>
    </source>
</reference>
<accession>A0A4Q8L9P7</accession>
<organism evidence="2 3">
    <name type="scientific">Pseudoxanthomonas winnipegensis</name>
    <dbReference type="NCBI Taxonomy" id="2480810"/>
    <lineage>
        <taxon>Bacteria</taxon>
        <taxon>Pseudomonadati</taxon>
        <taxon>Pseudomonadota</taxon>
        <taxon>Gammaproteobacteria</taxon>
        <taxon>Lysobacterales</taxon>
        <taxon>Lysobacteraceae</taxon>
        <taxon>Pseudoxanthomonas</taxon>
    </lineage>
</organism>
<dbReference type="Proteomes" id="UP000291286">
    <property type="component" value="Unassembled WGS sequence"/>
</dbReference>
<dbReference type="AlphaFoldDB" id="A0A4Q8L9P7"/>
<evidence type="ECO:0000313" key="3">
    <source>
        <dbReference type="Proteomes" id="UP000291286"/>
    </source>
</evidence>
<gene>
    <name evidence="2" type="ORF">EA661_17560</name>
</gene>
<dbReference type="RefSeq" id="WP_130521149.1">
    <property type="nucleotide sequence ID" value="NZ_SHMB01000009.1"/>
</dbReference>
<dbReference type="EMBL" id="SHMB01000009">
    <property type="protein sequence ID" value="TAA25286.1"/>
    <property type="molecule type" value="Genomic_DNA"/>
</dbReference>